<protein>
    <recommendedName>
        <fullName evidence="1">Methyltransferase domain-containing protein</fullName>
    </recommendedName>
</protein>
<organism evidence="2">
    <name type="scientific">marine sediment metagenome</name>
    <dbReference type="NCBI Taxonomy" id="412755"/>
    <lineage>
        <taxon>unclassified sequences</taxon>
        <taxon>metagenomes</taxon>
        <taxon>ecological metagenomes</taxon>
    </lineage>
</organism>
<feature type="non-terminal residue" evidence="2">
    <location>
        <position position="1"/>
    </location>
</feature>
<evidence type="ECO:0000313" key="2">
    <source>
        <dbReference type="EMBL" id="GAH54753.1"/>
    </source>
</evidence>
<dbReference type="Gene3D" id="3.40.50.150">
    <property type="entry name" value="Vaccinia Virus protein VP39"/>
    <property type="match status" value="1"/>
</dbReference>
<dbReference type="SUPFAM" id="SSF53335">
    <property type="entry name" value="S-adenosyl-L-methionine-dependent methyltransferases"/>
    <property type="match status" value="1"/>
</dbReference>
<reference evidence="2" key="1">
    <citation type="journal article" date="2014" name="Front. Microbiol.">
        <title>High frequency of phylogenetically diverse reductive dehalogenase-homologous genes in deep subseafloor sedimentary metagenomes.</title>
        <authorList>
            <person name="Kawai M."/>
            <person name="Futagami T."/>
            <person name="Toyoda A."/>
            <person name="Takaki Y."/>
            <person name="Nishi S."/>
            <person name="Hori S."/>
            <person name="Arai W."/>
            <person name="Tsubouchi T."/>
            <person name="Morono Y."/>
            <person name="Uchiyama I."/>
            <person name="Ito T."/>
            <person name="Fujiyama A."/>
            <person name="Inagaki F."/>
            <person name="Takami H."/>
        </authorList>
    </citation>
    <scope>NUCLEOTIDE SEQUENCE</scope>
    <source>
        <strain evidence="2">Expedition CK06-06</strain>
    </source>
</reference>
<gene>
    <name evidence="2" type="ORF">S03H2_28171</name>
</gene>
<dbReference type="AlphaFoldDB" id="X1IAZ8"/>
<proteinExistence type="predicted"/>
<dbReference type="Pfam" id="PF13847">
    <property type="entry name" value="Methyltransf_31"/>
    <property type="match status" value="1"/>
</dbReference>
<evidence type="ECO:0000259" key="1">
    <source>
        <dbReference type="Pfam" id="PF13847"/>
    </source>
</evidence>
<dbReference type="InterPro" id="IPR025714">
    <property type="entry name" value="Methyltranfer_dom"/>
</dbReference>
<comment type="caution">
    <text evidence="2">The sequence shown here is derived from an EMBL/GenBank/DDBJ whole genome shotgun (WGS) entry which is preliminary data.</text>
</comment>
<accession>X1IAZ8</accession>
<sequence>AERNKRKYGLSNASFQIADAVDLPFQDNFFDYASISFALHEKERTARDKIISEMKRVVKKGSALIFVDFKVPLPRNLYAYLAKAIEFIAGVEHHRYFKDYIEQGGLEVILKKNQLPEEKRDYRKNSLMAIIKTRNV</sequence>
<dbReference type="InterPro" id="IPR029063">
    <property type="entry name" value="SAM-dependent_MTases_sf"/>
</dbReference>
<feature type="domain" description="Methyltransferase" evidence="1">
    <location>
        <begin position="1"/>
        <end position="79"/>
    </location>
</feature>
<dbReference type="EMBL" id="BARU01016971">
    <property type="protein sequence ID" value="GAH54753.1"/>
    <property type="molecule type" value="Genomic_DNA"/>
</dbReference>
<name>X1IAZ8_9ZZZZ</name>